<reference evidence="3 4" key="1">
    <citation type="submission" date="2016-10" db="EMBL/GenBank/DDBJ databases">
        <title>Draft genome sequence of Methylobacterium extorquens CP3, a seed endophyte of Crotalaria pumila with plant growth-promoting and metal tolerance properties.</title>
        <authorList>
            <person name="Sanchez-Lopez A.S."/>
            <person name="Van Hamme J.D."/>
            <person name="Thijs S."/>
            <person name="Mcammond B.M."/>
            <person name="Stevens V."/>
            <person name="Gonzalez-Chavez M.D.C."/>
            <person name="Vangronsveld J."/>
        </authorList>
    </citation>
    <scope>NUCLEOTIDE SEQUENCE [LARGE SCALE GENOMIC DNA]</scope>
    <source>
        <strain evidence="3 4">CP3</strain>
    </source>
</reference>
<dbReference type="PROSITE" id="PS50943">
    <property type="entry name" value="HTH_CROC1"/>
    <property type="match status" value="1"/>
</dbReference>
<dbReference type="PANTHER" id="PTHR46558">
    <property type="entry name" value="TRACRIPTIONAL REGULATORY PROTEIN-RELATED-RELATED"/>
    <property type="match status" value="1"/>
</dbReference>
<dbReference type="CDD" id="cd00093">
    <property type="entry name" value="HTH_XRE"/>
    <property type="match status" value="1"/>
</dbReference>
<evidence type="ECO:0000256" key="1">
    <source>
        <dbReference type="ARBA" id="ARBA00023125"/>
    </source>
</evidence>
<name>A0A1S1P2V3_METEX</name>
<evidence type="ECO:0000259" key="2">
    <source>
        <dbReference type="PROSITE" id="PS50943"/>
    </source>
</evidence>
<evidence type="ECO:0000313" key="4">
    <source>
        <dbReference type="Proteomes" id="UP000180215"/>
    </source>
</evidence>
<dbReference type="SUPFAM" id="SSF47413">
    <property type="entry name" value="lambda repressor-like DNA-binding domains"/>
    <property type="match status" value="1"/>
</dbReference>
<dbReference type="PANTHER" id="PTHR46558:SF3">
    <property type="entry name" value="TRANSCRIPTIONAL REGULATOR"/>
    <property type="match status" value="1"/>
</dbReference>
<dbReference type="InterPro" id="IPR010982">
    <property type="entry name" value="Lambda_DNA-bd_dom_sf"/>
</dbReference>
<gene>
    <name evidence="3" type="ORF">BK022_22890</name>
</gene>
<keyword evidence="1" id="KW-0238">DNA-binding</keyword>
<comment type="caution">
    <text evidence="3">The sequence shown here is derived from an EMBL/GenBank/DDBJ whole genome shotgun (WGS) entry which is preliminary data.</text>
</comment>
<dbReference type="InterPro" id="IPR001387">
    <property type="entry name" value="Cro/C1-type_HTH"/>
</dbReference>
<dbReference type="SMART" id="SM00530">
    <property type="entry name" value="HTH_XRE"/>
    <property type="match status" value="1"/>
</dbReference>
<organism evidence="3 4">
    <name type="scientific">Methylorubrum extorquens</name>
    <name type="common">Methylobacterium dichloromethanicum</name>
    <name type="synonym">Methylobacterium extorquens</name>
    <dbReference type="NCBI Taxonomy" id="408"/>
    <lineage>
        <taxon>Bacteria</taxon>
        <taxon>Pseudomonadati</taxon>
        <taxon>Pseudomonadota</taxon>
        <taxon>Alphaproteobacteria</taxon>
        <taxon>Hyphomicrobiales</taxon>
        <taxon>Methylobacteriaceae</taxon>
        <taxon>Methylorubrum</taxon>
    </lineage>
</organism>
<dbReference type="Pfam" id="PF01381">
    <property type="entry name" value="HTH_3"/>
    <property type="match status" value="1"/>
</dbReference>
<protein>
    <submittedName>
        <fullName evidence="3">Transcriptional regulator</fullName>
    </submittedName>
</protein>
<sequence>MDTPNALPKRVTEQDRLVGQRIKMLRKSKGISQSALGRALSVTFQQIQKYENGVNRVGASRLSEVARVLEVPVSTFFEEGAGLVEQGQKEAFELLRVPGAVDLLNTFITIEDDRLRREVLALVRSAARTVASAAQLGYSRATVSTRSSAG</sequence>
<evidence type="ECO:0000313" key="3">
    <source>
        <dbReference type="EMBL" id="OHV14912.1"/>
    </source>
</evidence>
<dbReference type="Proteomes" id="UP000180215">
    <property type="component" value="Unassembled WGS sequence"/>
</dbReference>
<feature type="domain" description="HTH cro/C1-type" evidence="2">
    <location>
        <begin position="22"/>
        <end position="76"/>
    </location>
</feature>
<dbReference type="EMBL" id="MNAO01000396">
    <property type="protein sequence ID" value="OHV14912.1"/>
    <property type="molecule type" value="Genomic_DNA"/>
</dbReference>
<dbReference type="AlphaFoldDB" id="A0A1S1P2V3"/>
<proteinExistence type="predicted"/>
<dbReference type="Gene3D" id="1.10.260.40">
    <property type="entry name" value="lambda repressor-like DNA-binding domains"/>
    <property type="match status" value="1"/>
</dbReference>
<dbReference type="GO" id="GO:0003677">
    <property type="term" value="F:DNA binding"/>
    <property type="evidence" value="ECO:0007669"/>
    <property type="project" value="UniProtKB-KW"/>
</dbReference>
<accession>A0A1S1P2V3</accession>